<name>A0A177NTM3_9GAMM</name>
<evidence type="ECO:0000259" key="3">
    <source>
        <dbReference type="Pfam" id="PF13406"/>
    </source>
</evidence>
<evidence type="ECO:0000313" key="4">
    <source>
        <dbReference type="EMBL" id="OAI21406.1"/>
    </source>
</evidence>
<proteinExistence type="predicted"/>
<feature type="region of interest" description="Disordered" evidence="2">
    <location>
        <begin position="28"/>
        <end position="64"/>
    </location>
</feature>
<keyword evidence="5" id="KW-1185">Reference proteome</keyword>
<dbReference type="STRING" id="702114.A1355_02710"/>
<dbReference type="InterPro" id="IPR011757">
    <property type="entry name" value="Lytic_transglycosylase_MltB"/>
</dbReference>
<dbReference type="GO" id="GO:0008933">
    <property type="term" value="F:peptidoglycan lytic transglycosylase activity"/>
    <property type="evidence" value="ECO:0007669"/>
    <property type="project" value="TreeGrafter"/>
</dbReference>
<organism evidence="4 5">
    <name type="scientific">Methylomonas koyamae</name>
    <dbReference type="NCBI Taxonomy" id="702114"/>
    <lineage>
        <taxon>Bacteria</taxon>
        <taxon>Pseudomonadati</taxon>
        <taxon>Pseudomonadota</taxon>
        <taxon>Gammaproteobacteria</taxon>
        <taxon>Methylococcales</taxon>
        <taxon>Methylococcaceae</taxon>
        <taxon>Methylomonas</taxon>
    </lineage>
</organism>
<dbReference type="RefSeq" id="WP_064026989.1">
    <property type="nucleotide sequence ID" value="NZ_LUUK01000100.1"/>
</dbReference>
<dbReference type="EMBL" id="LUUK01000100">
    <property type="protein sequence ID" value="OAI21406.1"/>
    <property type="molecule type" value="Genomic_DNA"/>
</dbReference>
<dbReference type="Pfam" id="PF13406">
    <property type="entry name" value="SLT_2"/>
    <property type="match status" value="1"/>
</dbReference>
<dbReference type="FunFam" id="1.10.8.350:FF:000001">
    <property type="entry name" value="Lytic murein transglycosylase B"/>
    <property type="match status" value="1"/>
</dbReference>
<dbReference type="Gene3D" id="1.10.530.10">
    <property type="match status" value="1"/>
</dbReference>
<dbReference type="InterPro" id="IPR031304">
    <property type="entry name" value="SLT_2"/>
</dbReference>
<reference evidence="5" key="1">
    <citation type="submission" date="2016-03" db="EMBL/GenBank/DDBJ databases">
        <authorList>
            <person name="Heylen K."/>
            <person name="De Vos P."/>
            <person name="Vekeman B."/>
        </authorList>
    </citation>
    <scope>NUCLEOTIDE SEQUENCE [LARGE SCALE GENOMIC DNA]</scope>
    <source>
        <strain evidence="5">R-45383</strain>
    </source>
</reference>
<dbReference type="SUPFAM" id="SSF53955">
    <property type="entry name" value="Lysozyme-like"/>
    <property type="match status" value="1"/>
</dbReference>
<dbReference type="InterPro" id="IPR023346">
    <property type="entry name" value="Lysozyme-like_dom_sf"/>
</dbReference>
<dbReference type="PANTHER" id="PTHR30163:SF9">
    <property type="entry name" value="MEMBRANE-BOUND LYTIC MUREIN TRANSGLYCOSYLASE B"/>
    <property type="match status" value="1"/>
</dbReference>
<dbReference type="AlphaFoldDB" id="A0A177NTM3"/>
<comment type="caution">
    <text evidence="4">The sequence shown here is derived from an EMBL/GenBank/DDBJ whole genome shotgun (WGS) entry which is preliminary data.</text>
</comment>
<dbReference type="NCBIfam" id="TIGR02282">
    <property type="entry name" value="MltB"/>
    <property type="match status" value="1"/>
</dbReference>
<accession>A0A177NTM3</accession>
<dbReference type="InterPro" id="IPR043426">
    <property type="entry name" value="MltB-like"/>
</dbReference>
<gene>
    <name evidence="4" type="ORF">A1355_02710</name>
</gene>
<dbReference type="Proteomes" id="UP000077628">
    <property type="component" value="Unassembled WGS sequence"/>
</dbReference>
<feature type="active site" evidence="1">
    <location>
        <position position="180"/>
    </location>
</feature>
<sequence>MKPPNSPRANKIAAVLLIALLDGCSSQPISKNAPSERAYSPTRQAPPERGRTATPDLRPLAEPGNYRASSVSGDYAGYPALGRFIDDISQKHGFHREYLYGLFSQAKRKQWTLDYLAKSDQAMKGKPAKGGWSRYRAQFLDARHIDAGVAFWQKYRSSLQRASREYGVPAEYILGILAVETTFGGFVGNHRVIDALTTLAFDYQRRGEYFRGELENFLVMTRAEGLDPGKPVGSFAGAMGLGQFMPSSFLQWAVDFNGDGRRDLWNPEDAIGSVAHYFAEHGWQAGQPVVSAASGQPAADLETGFDSRYSLDKLTDAGLKPAESCSCDYPLSLLLLRHHDRDEYRLGHPNFYVITRYNHSTHYAMAVHELAQAIKSGYLRTAGGDGLG</sequence>
<evidence type="ECO:0000256" key="1">
    <source>
        <dbReference type="PIRSR" id="PIRSR611757-1"/>
    </source>
</evidence>
<dbReference type="GO" id="GO:0009253">
    <property type="term" value="P:peptidoglycan catabolic process"/>
    <property type="evidence" value="ECO:0007669"/>
    <property type="project" value="TreeGrafter"/>
</dbReference>
<dbReference type="Gene3D" id="1.10.8.350">
    <property type="entry name" value="Bacterial muramidase"/>
    <property type="match status" value="1"/>
</dbReference>
<evidence type="ECO:0000256" key="2">
    <source>
        <dbReference type="SAM" id="MobiDB-lite"/>
    </source>
</evidence>
<protein>
    <submittedName>
        <fullName evidence="4">Lytic murein transglycosylase B</fullName>
    </submittedName>
</protein>
<feature type="domain" description="Transglycosylase SLT" evidence="3">
    <location>
        <begin position="84"/>
        <end position="372"/>
    </location>
</feature>
<evidence type="ECO:0000313" key="5">
    <source>
        <dbReference type="Proteomes" id="UP000077628"/>
    </source>
</evidence>
<dbReference type="PANTHER" id="PTHR30163">
    <property type="entry name" value="MEMBRANE-BOUND LYTIC MUREIN TRANSGLYCOSYLASE B"/>
    <property type="match status" value="1"/>
</dbReference>
<dbReference type="CDD" id="cd13399">
    <property type="entry name" value="Slt35-like"/>
    <property type="match status" value="1"/>
</dbReference>